<gene>
    <name evidence="2" type="ORF">AFUS01_LOCUS20260</name>
</gene>
<evidence type="ECO:0000313" key="3">
    <source>
        <dbReference type="Proteomes" id="UP000708208"/>
    </source>
</evidence>
<keyword evidence="3" id="KW-1185">Reference proteome</keyword>
<comment type="caution">
    <text evidence="2">The sequence shown here is derived from an EMBL/GenBank/DDBJ whole genome shotgun (WGS) entry which is preliminary data.</text>
</comment>
<keyword evidence="1" id="KW-0175">Coiled coil</keyword>
<accession>A0A8J2K2L5</accession>
<name>A0A8J2K2L5_9HEXA</name>
<dbReference type="GO" id="GO:0007268">
    <property type="term" value="P:chemical synaptic transmission"/>
    <property type="evidence" value="ECO:0007669"/>
    <property type="project" value="InterPro"/>
</dbReference>
<organism evidence="2 3">
    <name type="scientific">Allacma fusca</name>
    <dbReference type="NCBI Taxonomy" id="39272"/>
    <lineage>
        <taxon>Eukaryota</taxon>
        <taxon>Metazoa</taxon>
        <taxon>Ecdysozoa</taxon>
        <taxon>Arthropoda</taxon>
        <taxon>Hexapoda</taxon>
        <taxon>Collembola</taxon>
        <taxon>Symphypleona</taxon>
        <taxon>Sminthuridae</taxon>
        <taxon>Allacma</taxon>
    </lineage>
</organism>
<dbReference type="GO" id="GO:0060271">
    <property type="term" value="P:cilium assembly"/>
    <property type="evidence" value="ECO:0007669"/>
    <property type="project" value="InterPro"/>
</dbReference>
<dbReference type="InterPro" id="IPR033545">
    <property type="entry name" value="CEP89"/>
</dbReference>
<feature type="non-terminal residue" evidence="2">
    <location>
        <position position="1"/>
    </location>
</feature>
<dbReference type="PANTHER" id="PTHR36170">
    <property type="entry name" value="CENTROSOMAL PROTEIN OF 89 KDA"/>
    <property type="match status" value="1"/>
</dbReference>
<feature type="coiled-coil region" evidence="1">
    <location>
        <begin position="11"/>
        <end position="52"/>
    </location>
</feature>
<dbReference type="PANTHER" id="PTHR36170:SF1">
    <property type="entry name" value="CENTROSOMAL PROTEIN OF 89 KDA"/>
    <property type="match status" value="1"/>
</dbReference>
<dbReference type="Proteomes" id="UP000708208">
    <property type="component" value="Unassembled WGS sequence"/>
</dbReference>
<dbReference type="OrthoDB" id="6622877at2759"/>
<evidence type="ECO:0000313" key="2">
    <source>
        <dbReference type="EMBL" id="CAG7731685.1"/>
    </source>
</evidence>
<proteinExistence type="predicted"/>
<reference evidence="2" key="1">
    <citation type="submission" date="2021-06" db="EMBL/GenBank/DDBJ databases">
        <authorList>
            <person name="Hodson N. C."/>
            <person name="Mongue J. A."/>
            <person name="Jaron S. K."/>
        </authorList>
    </citation>
    <scope>NUCLEOTIDE SEQUENCE</scope>
</reference>
<dbReference type="GO" id="GO:0097539">
    <property type="term" value="C:ciliary transition fiber"/>
    <property type="evidence" value="ECO:0007669"/>
    <property type="project" value="TreeGrafter"/>
</dbReference>
<dbReference type="GO" id="GO:0045202">
    <property type="term" value="C:synapse"/>
    <property type="evidence" value="ECO:0007669"/>
    <property type="project" value="GOC"/>
</dbReference>
<dbReference type="GO" id="GO:0007005">
    <property type="term" value="P:mitochondrion organization"/>
    <property type="evidence" value="ECO:0007669"/>
    <property type="project" value="InterPro"/>
</dbReference>
<feature type="coiled-coil region" evidence="1">
    <location>
        <begin position="164"/>
        <end position="202"/>
    </location>
</feature>
<protein>
    <submittedName>
        <fullName evidence="2">Uncharacterized protein</fullName>
    </submittedName>
</protein>
<dbReference type="AlphaFoldDB" id="A0A8J2K2L5"/>
<sequence>MKSKGHRHLNRNVVVARMNILQKENQNLKDDTEVLKSVIRRLNKEIRFYQEKVRSKYKSSHKIPIYSTSNSANDEEDEEDVLLNEPSSKMQPLLVAYDEIIADKDELIKDYEIALGSFRNKMHEVVRENEELHKTITEGKEKGSVSQDEWQILYNNAILVLEGNDLLREQVAVLKRKAAVVQKKQEEKESKLQLKLSLLEEERLKMKLVNTQLDTHCKSLAEQVARLTESMQNRIPAEDHEASVWECKRLFEELKANYGEDRKNLTEKL</sequence>
<evidence type="ECO:0000256" key="1">
    <source>
        <dbReference type="SAM" id="Coils"/>
    </source>
</evidence>
<dbReference type="GO" id="GO:0005814">
    <property type="term" value="C:centriole"/>
    <property type="evidence" value="ECO:0007669"/>
    <property type="project" value="InterPro"/>
</dbReference>
<dbReference type="EMBL" id="CAJVCH010217577">
    <property type="protein sequence ID" value="CAG7731685.1"/>
    <property type="molecule type" value="Genomic_DNA"/>
</dbReference>